<dbReference type="Gene3D" id="2.20.200.10">
    <property type="entry name" value="Outer membrane efflux proteins (OEP)"/>
    <property type="match status" value="1"/>
</dbReference>
<keyword evidence="5" id="KW-1185">Reference proteome</keyword>
<accession>A6VNF8</accession>
<sequence length="467" mass="51019">MQFIYKLSLIAVAVTLTACSNTEVDLHSQIDLPANFEQTGNGTGTADVSRWWRQWHDPQLTRLIEQGLRNNLDIAMARSRLNEAQANTAYTEADKGPQVSGSGRIGGSRSRLINSPLTGENDTSSGNNQYAGITASWELDFFGKKRSDADAAKAAETAVQNQIYATRMLIAGQIAENYFNIFALQQQNAVLNQSVKVLSRLRNYVQGRFNAGQANANDVLQVENRLTAVQAQQATLNSQIAANERAIAVLTGQTPQGFRINKNGNPLVTLPSPPAGMLPGDLLNRRPDLRVDRAQIQAAAAKLASAKADLYPRFDIQFMGGTGRIEINSDISELKGWTGLLSGGLSVPIFTNGRIQANIDAADARLKTALLQYDKTLIQALADVDNAYQAQYALNRQAELQQSAVKKAQVSAANAEKLFKYGDKNLDNALTERLNALDYQNQLIQVRLNRAKNLVNLYKALGGGWQE</sequence>
<dbReference type="PROSITE" id="PS51257">
    <property type="entry name" value="PROKAR_LIPOPROTEIN"/>
    <property type="match status" value="1"/>
</dbReference>
<protein>
    <submittedName>
        <fullName evidence="4">RND efflux system, outer membrane lipoprotein, NodT family</fullName>
    </submittedName>
</protein>
<evidence type="ECO:0000256" key="3">
    <source>
        <dbReference type="SAM" id="MobiDB-lite"/>
    </source>
</evidence>
<evidence type="ECO:0000313" key="5">
    <source>
        <dbReference type="Proteomes" id="UP000001114"/>
    </source>
</evidence>
<dbReference type="SUPFAM" id="SSF56954">
    <property type="entry name" value="Outer membrane efflux proteins (OEP)"/>
    <property type="match status" value="1"/>
</dbReference>
<dbReference type="PANTHER" id="PTHR30203:SF30">
    <property type="entry name" value="OUTER MEMBRANE PROTEIN-RELATED"/>
    <property type="match status" value="1"/>
</dbReference>
<dbReference type="HOGENOM" id="CLU_012817_13_0_6"/>
<keyword evidence="2" id="KW-0812">Transmembrane</keyword>
<proteinExistence type="inferred from homology"/>
<organism evidence="4 5">
    <name type="scientific">Actinobacillus succinogenes (strain ATCC 55618 / DSM 22257 / CCUG 43843 / 130Z)</name>
    <dbReference type="NCBI Taxonomy" id="339671"/>
    <lineage>
        <taxon>Bacteria</taxon>
        <taxon>Pseudomonadati</taxon>
        <taxon>Pseudomonadota</taxon>
        <taxon>Gammaproteobacteria</taxon>
        <taxon>Pasteurellales</taxon>
        <taxon>Pasteurellaceae</taxon>
        <taxon>Actinobacillus</taxon>
    </lineage>
</organism>
<dbReference type="STRING" id="339671.Asuc_1140"/>
<feature type="region of interest" description="Disordered" evidence="3">
    <location>
        <begin position="87"/>
        <end position="109"/>
    </location>
</feature>
<reference evidence="5" key="1">
    <citation type="journal article" date="2010" name="BMC Genomics">
        <title>A genomic perspective on the potential of Actinobacillus succinogenes for industrial succinate production.</title>
        <authorList>
            <person name="McKinlay J.B."/>
            <person name="Laivenieks M."/>
            <person name="Schindler B.D."/>
            <person name="McKinlay A.A."/>
            <person name="Siddaramappa S."/>
            <person name="Challacombe J.F."/>
            <person name="Lowry S.R."/>
            <person name="Clum A."/>
            <person name="Lapidus A.L."/>
            <person name="Burkhart K.B."/>
            <person name="Harkins V."/>
            <person name="Vieille C."/>
        </authorList>
    </citation>
    <scope>NUCLEOTIDE SEQUENCE [LARGE SCALE GENOMIC DNA]</scope>
    <source>
        <strain evidence="5">ATCC 55618 / DSM 22257 / CCUG 43843 / 130Z</strain>
    </source>
</reference>
<dbReference type="NCBIfam" id="TIGR01845">
    <property type="entry name" value="outer_NodT"/>
    <property type="match status" value="1"/>
</dbReference>
<name>A6VNF8_ACTSZ</name>
<dbReference type="GO" id="GO:0015562">
    <property type="term" value="F:efflux transmembrane transporter activity"/>
    <property type="evidence" value="ECO:0007669"/>
    <property type="project" value="InterPro"/>
</dbReference>
<dbReference type="eggNOG" id="COG1538">
    <property type="taxonomic scope" value="Bacteria"/>
</dbReference>
<keyword evidence="2" id="KW-0472">Membrane</keyword>
<gene>
    <name evidence="4" type="ordered locus">Asuc_1140</name>
</gene>
<dbReference type="RefSeq" id="WP_012072882.1">
    <property type="nucleotide sequence ID" value="NC_009655.1"/>
</dbReference>
<dbReference type="PANTHER" id="PTHR30203">
    <property type="entry name" value="OUTER MEMBRANE CATION EFFLUX PROTEIN"/>
    <property type="match status" value="1"/>
</dbReference>
<dbReference type="GO" id="GO:0016020">
    <property type="term" value="C:membrane"/>
    <property type="evidence" value="ECO:0007669"/>
    <property type="project" value="InterPro"/>
</dbReference>
<dbReference type="InterPro" id="IPR003423">
    <property type="entry name" value="OMP_efflux"/>
</dbReference>
<keyword evidence="2 4" id="KW-0449">Lipoprotein</keyword>
<evidence type="ECO:0000313" key="4">
    <source>
        <dbReference type="EMBL" id="ABR74505.1"/>
    </source>
</evidence>
<evidence type="ECO:0000256" key="1">
    <source>
        <dbReference type="ARBA" id="ARBA00007613"/>
    </source>
</evidence>
<dbReference type="InterPro" id="IPR010131">
    <property type="entry name" value="MdtP/NodT-like"/>
</dbReference>
<dbReference type="EMBL" id="CP000746">
    <property type="protein sequence ID" value="ABR74505.1"/>
    <property type="molecule type" value="Genomic_DNA"/>
</dbReference>
<evidence type="ECO:0000256" key="2">
    <source>
        <dbReference type="RuleBase" id="RU362097"/>
    </source>
</evidence>
<dbReference type="KEGG" id="asu:Asuc_1140"/>
<dbReference type="Pfam" id="PF02321">
    <property type="entry name" value="OEP"/>
    <property type="match status" value="2"/>
</dbReference>
<comment type="similarity">
    <text evidence="1 2">Belongs to the outer membrane factor (OMF) (TC 1.B.17) family.</text>
</comment>
<dbReference type="Gene3D" id="1.20.1600.10">
    <property type="entry name" value="Outer membrane efflux proteins (OEP)"/>
    <property type="match status" value="1"/>
</dbReference>
<dbReference type="AlphaFoldDB" id="A6VNF8"/>
<dbReference type="OrthoDB" id="9770517at2"/>
<dbReference type="Proteomes" id="UP000001114">
    <property type="component" value="Chromosome"/>
</dbReference>